<dbReference type="AlphaFoldDB" id="A0A8E5HQK1"/>
<dbReference type="RefSeq" id="XP_042997508.1">
    <property type="nucleotide sequence ID" value="XM_043141574.1"/>
</dbReference>
<name>A0A8E5HQK1_USTVR</name>
<feature type="region of interest" description="Disordered" evidence="1">
    <location>
        <begin position="358"/>
        <end position="414"/>
    </location>
</feature>
<feature type="region of interest" description="Disordered" evidence="1">
    <location>
        <begin position="265"/>
        <end position="293"/>
    </location>
</feature>
<evidence type="ECO:0000313" key="3">
    <source>
        <dbReference type="Proteomes" id="UP000027002"/>
    </source>
</evidence>
<accession>A0A8E5HQK1</accession>
<evidence type="ECO:0000256" key="1">
    <source>
        <dbReference type="SAM" id="MobiDB-lite"/>
    </source>
</evidence>
<sequence length="414" mass="46567">MVFCKESNRELLQSLKDMVQRDREAGEYVSPHFDGILKSLDEMSARNDSRSRRGSVAESDTMYRPGRKEFEVLQAYNSLVNAGGRPICPLGETNHISKHPGLYREILLPWVKGSLNSPVLDWKDIFQQQLVNWQLFRAWQRANRDIPQLVASSESCMDDSIKEENRLLVARNSTSGSSTFELHVEAVQHRLRHHGFTKSFCLDVDANRQDEWTTWIEYLSFECYCFDRDAQSLQTDIGRRGRDDFRPGSDTSLFGGVLTSQPSLAVKPQTARPADVGTTLASDASSPLGGSNEESLVGRKCLLNRVCRAGRSDKAPDCQGDGSETDESTTTACHTLILKWALGQEREIAAQVIKKHRTNHTARSVSANAGLGQVKRTRDGSPCNKESASRPRGHFWTRQDKIRDPRRKRPCSGR</sequence>
<organism evidence="2 3">
    <name type="scientific">Ustilaginoidea virens</name>
    <name type="common">Rice false smut fungus</name>
    <name type="synonym">Villosiclava virens</name>
    <dbReference type="NCBI Taxonomy" id="1159556"/>
    <lineage>
        <taxon>Eukaryota</taxon>
        <taxon>Fungi</taxon>
        <taxon>Dikarya</taxon>
        <taxon>Ascomycota</taxon>
        <taxon>Pezizomycotina</taxon>
        <taxon>Sordariomycetes</taxon>
        <taxon>Hypocreomycetidae</taxon>
        <taxon>Hypocreales</taxon>
        <taxon>Clavicipitaceae</taxon>
        <taxon>Ustilaginoidea</taxon>
    </lineage>
</organism>
<reference evidence="2" key="1">
    <citation type="submission" date="2020-03" db="EMBL/GenBank/DDBJ databases">
        <title>A mixture of massive structural variations and highly conserved coding sequences in Ustilaginoidea virens genome.</title>
        <authorList>
            <person name="Zhang K."/>
            <person name="Zhao Z."/>
            <person name="Zhang Z."/>
            <person name="Li Y."/>
            <person name="Hsiang T."/>
            <person name="Sun W."/>
        </authorList>
    </citation>
    <scope>NUCLEOTIDE SEQUENCE</scope>
    <source>
        <strain evidence="2">UV-8b</strain>
    </source>
</reference>
<protein>
    <submittedName>
        <fullName evidence="2">Uncharacterized protein</fullName>
    </submittedName>
</protein>
<dbReference type="KEGG" id="uvi:66064854"/>
<evidence type="ECO:0000313" key="2">
    <source>
        <dbReference type="EMBL" id="QUC19835.1"/>
    </source>
</evidence>
<keyword evidence="3" id="KW-1185">Reference proteome</keyword>
<dbReference type="OrthoDB" id="5419928at2759"/>
<dbReference type="GeneID" id="66064854"/>
<feature type="compositionally biased region" description="Polar residues" evidence="1">
    <location>
        <begin position="279"/>
        <end position="293"/>
    </location>
</feature>
<dbReference type="Proteomes" id="UP000027002">
    <property type="component" value="Chromosome 3"/>
</dbReference>
<proteinExistence type="predicted"/>
<gene>
    <name evidence="2" type="ORF">UV8b_04076</name>
</gene>
<dbReference type="EMBL" id="CP072755">
    <property type="protein sequence ID" value="QUC19835.1"/>
    <property type="molecule type" value="Genomic_DNA"/>
</dbReference>
<feature type="compositionally biased region" description="Basic residues" evidence="1">
    <location>
        <begin position="404"/>
        <end position="414"/>
    </location>
</feature>